<evidence type="ECO:0000313" key="3">
    <source>
        <dbReference type="Proteomes" id="UP000645555"/>
    </source>
</evidence>
<evidence type="ECO:0000313" key="2">
    <source>
        <dbReference type="EMBL" id="GGX87121.1"/>
    </source>
</evidence>
<feature type="region of interest" description="Disordered" evidence="1">
    <location>
        <begin position="582"/>
        <end position="614"/>
    </location>
</feature>
<proteinExistence type="predicted"/>
<protein>
    <submittedName>
        <fullName evidence="2">Uncharacterized protein</fullName>
    </submittedName>
</protein>
<dbReference type="RefSeq" id="WP_190039017.1">
    <property type="nucleotide sequence ID" value="NZ_BMWD01000028.1"/>
</dbReference>
<keyword evidence="3" id="KW-1185">Reference proteome</keyword>
<comment type="caution">
    <text evidence="2">The sequence shown here is derived from an EMBL/GenBank/DDBJ whole genome shotgun (WGS) entry which is preliminary data.</text>
</comment>
<feature type="region of interest" description="Disordered" evidence="1">
    <location>
        <begin position="1"/>
        <end position="39"/>
    </location>
</feature>
<reference evidence="2" key="2">
    <citation type="submission" date="2020-09" db="EMBL/GenBank/DDBJ databases">
        <authorList>
            <person name="Sun Q."/>
            <person name="Ohkuma M."/>
        </authorList>
    </citation>
    <scope>NUCLEOTIDE SEQUENCE</scope>
    <source>
        <strain evidence="2">JCM 4956</strain>
    </source>
</reference>
<feature type="compositionally biased region" description="Pro residues" evidence="1">
    <location>
        <begin position="584"/>
        <end position="593"/>
    </location>
</feature>
<dbReference type="EMBL" id="BMWD01000028">
    <property type="protein sequence ID" value="GGX87121.1"/>
    <property type="molecule type" value="Genomic_DNA"/>
</dbReference>
<dbReference type="AlphaFoldDB" id="A0A918NQG9"/>
<sequence>MQTGLQGRGALFDTDPPGLAPRLVGLPASEHRPGAGGPPDDLPFVVLTGGRGLGKSAALGELLAAYKGHTPVALIDCEDRQFAGPPPRRPPGSWSAVSQALLAVAEQLAEPATGAGRIPFPRLTAGLLAVAASGWGDRDLPRIRQEAERVLLLNDTGSWRAGIAGRWVGRVSARLTEALSGTGPVVEPIIEATLEVFSEGVSPTHRRLRRAATWYRDYPNAAGSPKLGLVLLSGHFRTDGDSRTHAEHHLVRALLADLGDAYAGALQRSQRPGRPVVLIDNAQTGPGTGLIGSVLRDRADGIADRVVFFAGLRAHGHPSLLNATRRALPEVARSNGWAHGGTASSGALLVPLPPLSADDTAHIVGTACRGVPVPPLLPPATHRLTGGSPLGTALLAESARQNLPRGAASPGELLTAGLSLRGEHGTRPAYRELLDRLMPGDHPDELTVLAAAHDRASACALADALLPDGFGALGVLGLEERLAAEGVPAAPGYFVGDPFLRTLLLLALYRREPGHDTWRSAHRTLVAHYAPAPGAGAGRARHRLRHELALGTTGPAVAHLRDGFHRTGADQWLAELAAIASAPYPGPHGPDGPGPDDRTEIALGGTDADTRPPDGADAGLHLRVRRLLHGVWQVRDPLALPVPAVAERLGRELEQLAELRPADGEALRRASRDWPADALAALPLRLPGDDEGRLP</sequence>
<accession>A0A918NQG9</accession>
<reference evidence="2" key="1">
    <citation type="journal article" date="2014" name="Int. J. Syst. Evol. Microbiol.">
        <title>Complete genome sequence of Corynebacterium casei LMG S-19264T (=DSM 44701T), isolated from a smear-ripened cheese.</title>
        <authorList>
            <consortium name="US DOE Joint Genome Institute (JGI-PGF)"/>
            <person name="Walter F."/>
            <person name="Albersmeier A."/>
            <person name="Kalinowski J."/>
            <person name="Ruckert C."/>
        </authorList>
    </citation>
    <scope>NUCLEOTIDE SEQUENCE</scope>
    <source>
        <strain evidence="2">JCM 4956</strain>
    </source>
</reference>
<name>A0A918NQG9_9ACTN</name>
<organism evidence="2 3">
    <name type="scientific">Streptomyces fructofermentans</name>
    <dbReference type="NCBI Taxonomy" id="152141"/>
    <lineage>
        <taxon>Bacteria</taxon>
        <taxon>Bacillati</taxon>
        <taxon>Actinomycetota</taxon>
        <taxon>Actinomycetes</taxon>
        <taxon>Kitasatosporales</taxon>
        <taxon>Streptomycetaceae</taxon>
        <taxon>Streptomyces</taxon>
    </lineage>
</organism>
<dbReference type="Proteomes" id="UP000645555">
    <property type="component" value="Unassembled WGS sequence"/>
</dbReference>
<evidence type="ECO:0000256" key="1">
    <source>
        <dbReference type="SAM" id="MobiDB-lite"/>
    </source>
</evidence>
<gene>
    <name evidence="2" type="ORF">GCM10010515_63120</name>
</gene>